<name>A0ABD5L160_PRIAR</name>
<organism evidence="1 2">
    <name type="scientific">Priestia aryabhattai</name>
    <name type="common">Bacillus aryabhattai</name>
    <dbReference type="NCBI Taxonomy" id="412384"/>
    <lineage>
        <taxon>Bacteria</taxon>
        <taxon>Bacillati</taxon>
        <taxon>Bacillota</taxon>
        <taxon>Bacilli</taxon>
        <taxon>Bacillales</taxon>
        <taxon>Bacillaceae</taxon>
        <taxon>Priestia</taxon>
    </lineage>
</organism>
<dbReference type="AlphaFoldDB" id="A0ABD5L160"/>
<evidence type="ECO:0000313" key="2">
    <source>
        <dbReference type="Proteomes" id="UP001418804"/>
    </source>
</evidence>
<feature type="non-terminal residue" evidence="1">
    <location>
        <position position="77"/>
    </location>
</feature>
<evidence type="ECO:0000313" key="1">
    <source>
        <dbReference type="EMBL" id="MEN3156743.1"/>
    </source>
</evidence>
<reference evidence="1 2" key="2">
    <citation type="submission" date="2024-05" db="EMBL/GenBank/DDBJ databases">
        <authorList>
            <person name="Zheng X."/>
        </authorList>
    </citation>
    <scope>NUCLEOTIDE SEQUENCE [LARGE SCALE GENOMIC DNA]</scope>
    <source>
        <strain evidence="1 2">C4-10</strain>
    </source>
</reference>
<reference evidence="1 2" key="1">
    <citation type="submission" date="2024-05" db="EMBL/GenBank/DDBJ databases">
        <title>The mechanism of isolation and screening of efficient mineral weathering bacteria priestia aryabhattai c4-10 with weathered biotite.</title>
        <authorList>
            <person name="Yang S."/>
        </authorList>
    </citation>
    <scope>NUCLEOTIDE SEQUENCE [LARGE SCALE GENOMIC DNA]</scope>
    <source>
        <strain evidence="1 2">C4-10</strain>
    </source>
</reference>
<protein>
    <submittedName>
        <fullName evidence="1">Uncharacterized protein</fullName>
    </submittedName>
</protein>
<proteinExistence type="predicted"/>
<gene>
    <name evidence="1" type="ORF">ABDD91_28375</name>
</gene>
<dbReference type="Proteomes" id="UP001418804">
    <property type="component" value="Unassembled WGS sequence"/>
</dbReference>
<comment type="caution">
    <text evidence="1">The sequence shown here is derived from an EMBL/GenBank/DDBJ whole genome shotgun (WGS) entry which is preliminary data.</text>
</comment>
<dbReference type="EMBL" id="JBDIVD010000009">
    <property type="protein sequence ID" value="MEN3156743.1"/>
    <property type="molecule type" value="Genomic_DNA"/>
</dbReference>
<dbReference type="RefSeq" id="WP_345936517.1">
    <property type="nucleotide sequence ID" value="NZ_JBDIVD010000009.1"/>
</dbReference>
<accession>A0ABD5L160</accession>
<sequence>MLEENVRFNLYLLRNISQVEENYNLYLKDNIRNTLEEGNDLTLSEYSLDMNHIDGLKENKDNNKGKIFVFKSVKKDP</sequence>